<organism evidence="2 3">
    <name type="scientific">Basidiobolus ranarum</name>
    <dbReference type="NCBI Taxonomy" id="34480"/>
    <lineage>
        <taxon>Eukaryota</taxon>
        <taxon>Fungi</taxon>
        <taxon>Fungi incertae sedis</taxon>
        <taxon>Zoopagomycota</taxon>
        <taxon>Entomophthoromycotina</taxon>
        <taxon>Basidiobolomycetes</taxon>
        <taxon>Basidiobolales</taxon>
        <taxon>Basidiobolaceae</taxon>
        <taxon>Basidiobolus</taxon>
    </lineage>
</organism>
<sequence length="64" mass="7558">MYSRSMQFQKVFAQLSTVQVPVIVGFSLLYPAWFTQRLSQRKGLGWNGYMNEDTMLKLFILNDY</sequence>
<keyword evidence="3" id="KW-1185">Reference proteome</keyword>
<dbReference type="EMBL" id="JASJQH010007227">
    <property type="protein sequence ID" value="KAK9712263.1"/>
    <property type="molecule type" value="Genomic_DNA"/>
</dbReference>
<keyword evidence="1" id="KW-1133">Transmembrane helix</keyword>
<reference evidence="2 3" key="1">
    <citation type="submission" date="2023-04" db="EMBL/GenBank/DDBJ databases">
        <title>Genome of Basidiobolus ranarum AG-B5.</title>
        <authorList>
            <person name="Stajich J.E."/>
            <person name="Carter-House D."/>
            <person name="Gryganskyi A."/>
        </authorList>
    </citation>
    <scope>NUCLEOTIDE SEQUENCE [LARGE SCALE GENOMIC DNA]</scope>
    <source>
        <strain evidence="2 3">AG-B5</strain>
    </source>
</reference>
<evidence type="ECO:0000313" key="3">
    <source>
        <dbReference type="Proteomes" id="UP001479436"/>
    </source>
</evidence>
<protein>
    <submittedName>
        <fullName evidence="2">Uncharacterized protein</fullName>
    </submittedName>
</protein>
<gene>
    <name evidence="2" type="ORF">K7432_007257</name>
</gene>
<keyword evidence="1" id="KW-0812">Transmembrane</keyword>
<keyword evidence="1" id="KW-0472">Membrane</keyword>
<proteinExistence type="predicted"/>
<accession>A0ABR2W0D2</accession>
<feature type="transmembrane region" description="Helical" evidence="1">
    <location>
        <begin position="12"/>
        <end position="33"/>
    </location>
</feature>
<name>A0ABR2W0D2_9FUNG</name>
<dbReference type="Proteomes" id="UP001479436">
    <property type="component" value="Unassembled WGS sequence"/>
</dbReference>
<evidence type="ECO:0000313" key="2">
    <source>
        <dbReference type="EMBL" id="KAK9712263.1"/>
    </source>
</evidence>
<comment type="caution">
    <text evidence="2">The sequence shown here is derived from an EMBL/GenBank/DDBJ whole genome shotgun (WGS) entry which is preliminary data.</text>
</comment>
<evidence type="ECO:0000256" key="1">
    <source>
        <dbReference type="SAM" id="Phobius"/>
    </source>
</evidence>